<evidence type="ECO:0000259" key="2">
    <source>
        <dbReference type="Pfam" id="PF12770"/>
    </source>
</evidence>
<evidence type="ECO:0000313" key="4">
    <source>
        <dbReference type="Proteomes" id="UP000051952"/>
    </source>
</evidence>
<dbReference type="InterPro" id="IPR011990">
    <property type="entry name" value="TPR-like_helical_dom_sf"/>
</dbReference>
<keyword evidence="4" id="KW-1185">Reference proteome</keyword>
<dbReference type="InterPro" id="IPR032675">
    <property type="entry name" value="LRR_dom_sf"/>
</dbReference>
<protein>
    <recommendedName>
        <fullName evidence="2">CHAT domain-containing protein</fullName>
    </recommendedName>
</protein>
<dbReference type="OMA" id="LANMCRH"/>
<feature type="compositionally biased region" description="Basic and acidic residues" evidence="1">
    <location>
        <begin position="281"/>
        <end position="293"/>
    </location>
</feature>
<dbReference type="OrthoDB" id="120976at2759"/>
<accession>A0A0S4IYB6</accession>
<name>A0A0S4IYB6_BODSA</name>
<feature type="region of interest" description="Disordered" evidence="1">
    <location>
        <begin position="349"/>
        <end position="391"/>
    </location>
</feature>
<organism evidence="3 4">
    <name type="scientific">Bodo saltans</name>
    <name type="common">Flagellated protozoan</name>
    <dbReference type="NCBI Taxonomy" id="75058"/>
    <lineage>
        <taxon>Eukaryota</taxon>
        <taxon>Discoba</taxon>
        <taxon>Euglenozoa</taxon>
        <taxon>Kinetoplastea</taxon>
        <taxon>Metakinetoplastina</taxon>
        <taxon>Eubodonida</taxon>
        <taxon>Bodonidae</taxon>
        <taxon>Bodo</taxon>
    </lineage>
</organism>
<reference evidence="4" key="1">
    <citation type="submission" date="2015-09" db="EMBL/GenBank/DDBJ databases">
        <authorList>
            <consortium name="Pathogen Informatics"/>
        </authorList>
    </citation>
    <scope>NUCLEOTIDE SEQUENCE [LARGE SCALE GENOMIC DNA]</scope>
    <source>
        <strain evidence="4">Lake Konstanz</strain>
    </source>
</reference>
<dbReference type="EMBL" id="CYKH01000631">
    <property type="protein sequence ID" value="CUG07466.1"/>
    <property type="molecule type" value="Genomic_DNA"/>
</dbReference>
<dbReference type="SUPFAM" id="SSF48452">
    <property type="entry name" value="TPR-like"/>
    <property type="match status" value="1"/>
</dbReference>
<evidence type="ECO:0000256" key="1">
    <source>
        <dbReference type="SAM" id="MobiDB-lite"/>
    </source>
</evidence>
<feature type="region of interest" description="Disordered" evidence="1">
    <location>
        <begin position="1"/>
        <end position="23"/>
    </location>
</feature>
<dbReference type="Gene3D" id="3.80.10.10">
    <property type="entry name" value="Ribonuclease Inhibitor"/>
    <property type="match status" value="1"/>
</dbReference>
<dbReference type="Pfam" id="PF12770">
    <property type="entry name" value="CHAT"/>
    <property type="match status" value="1"/>
</dbReference>
<feature type="domain" description="CHAT" evidence="2">
    <location>
        <begin position="1008"/>
        <end position="1340"/>
    </location>
</feature>
<dbReference type="VEuPathDB" id="TriTrypDB:BSAL_73760"/>
<dbReference type="SUPFAM" id="SSF52047">
    <property type="entry name" value="RNI-like"/>
    <property type="match status" value="1"/>
</dbReference>
<evidence type="ECO:0000313" key="3">
    <source>
        <dbReference type="EMBL" id="CUG07466.1"/>
    </source>
</evidence>
<sequence>MATLDPSALEEYTNRNGTGGVDRRRTSNEKFIVLSQYKTFCAEAGCRANSAVVRFLESVPSDKPLTEIAFQNFYLGPKGFTPVLELIQVNQTIEVIDLRGNGLDNAAIQGLCGVLEKHLGVRSLYIGGNPISVDGGKYVMYLLEHNRRITAIDVSETNVYESMSTRMDMQVSANREAELSGVTLVPSKPSGVRNGSATPSTAHALVATARNSKPEITLLDKASLEETPRRGGQAGKASPQKRRLSPHKGAATSGNTMEDVANTQAGAPKPRPPPPALVSRETSRWTEKQRQDMLEKYQERSKMYHQVVRSDASRAADRAREELMKIEQGSVVDAQHAVKRADVARSRIDRVSPGPAGPSHEEAAPRPTITTPKVQHHTTRKSVYDSDHSSLDAPSAVRWSVSELPAHDEDYEDEEEVARVRRSTLINEAQRVDETLQDDDDDEGKAARLVLQPITLTRDEQFKELFTKGCQQYNDKQLDAAYLTWNEAMDLAVTNKNREWMSVISNNLQRLSYEILVAEGATHLDNLRLEDADKAFQLAMDVAHKAKNAQWEGEMHRARKNVQHAVFQRSHEAALRLFEKVQSTKEQRVTNDDRFTLPGDPPGKLREYSSEFVTEWTRMLLIKEALEMWADAMMMSRRVSGSSGKVLGEVVTAAVDSVCTYLARKYLVPEPNGNILSLQRTSHFSCHEGVKLIELWTDLVSKTQTALSNRTWDAIGASVLGNLYLATHQLPQALHQFDKIVDIGTDKQDALLLGLGNTYLGVLHWQRSSNAVAEKCFLSAMEYWRKLRSSFGVHRNVAEDHEGLGNVSTPTYDDQGALTNPSSAVTVVNGGREDVDATQAASSLSGSISVEYLNAMLGKCFTFLIRILFSTSRYRDALEMLERGLLHRYKDRLHDKMLRNFTAKPTMDHITAVAASLDSPLVYYETSYRFDWNVHVEAYDVSQQLMVWVVVKEGEMKVVRVDVTNDFGVASIDVLLEQVQNALHVMPIPDRGVQDHIITKLPEKTWREPLAKLYEIVFHPVADFISAHDAQQNHRGGVITVIPSSSVWMVPFNGLIMRNGQFLVETYSIQHAFCSVQAAFSTLSARRAKDRDLRKKVVFAHPSDASHSEMQLNRMTNEHHVPFPIDIIRSHKEAQRVVDALAPLQQSTRQRNGVRSSDHSAVMVNSEHQAAGGSSADIELVDDVHTLRELLPKIRILHIAATNAAKVDNDDGSAGALIVPASQDELALLRTSEVSTYEMMSELVVLPHTNIASDRIRTTREGTLSLCRAFLSAGAAAVIFSRWCTPDLLPIEIFEPFYQLLQQKKDVNKAKAMTAVLRKLLTDDKFRYNPRLWCGFLMVGVGNL</sequence>
<feature type="region of interest" description="Disordered" evidence="1">
    <location>
        <begin position="219"/>
        <end position="293"/>
    </location>
</feature>
<feature type="compositionally biased region" description="Polar residues" evidence="1">
    <location>
        <begin position="252"/>
        <end position="265"/>
    </location>
</feature>
<proteinExistence type="predicted"/>
<dbReference type="Gene3D" id="1.25.40.10">
    <property type="entry name" value="Tetratricopeptide repeat domain"/>
    <property type="match status" value="1"/>
</dbReference>
<dbReference type="Proteomes" id="UP000051952">
    <property type="component" value="Unassembled WGS sequence"/>
</dbReference>
<gene>
    <name evidence="3" type="ORF">BSAL_73760</name>
</gene>
<dbReference type="InterPro" id="IPR024983">
    <property type="entry name" value="CHAT_dom"/>
</dbReference>